<dbReference type="FunFam" id="3.80.10.10:FF:000714">
    <property type="entry name" value="Si:ch211-149a19.3"/>
    <property type="match status" value="1"/>
</dbReference>
<evidence type="ECO:0000256" key="2">
    <source>
        <dbReference type="ARBA" id="ARBA00022737"/>
    </source>
</evidence>
<dbReference type="InterPro" id="IPR032675">
    <property type="entry name" value="LRR_dom_sf"/>
</dbReference>
<reference evidence="3 4" key="1">
    <citation type="submission" date="2024-02" db="EMBL/GenBank/DDBJ databases">
        <title>Chromosome-level genome assembly of the Eurasian Minnow (Phoxinus phoxinus).</title>
        <authorList>
            <person name="Oriowo T.O."/>
            <person name="Martin S."/>
            <person name="Stange M."/>
            <person name="Chrysostomakis Y."/>
            <person name="Brown T."/>
            <person name="Winkler S."/>
            <person name="Kukowka S."/>
            <person name="Myers E.W."/>
            <person name="Bohne A."/>
        </authorList>
    </citation>
    <scope>NUCLEOTIDE SEQUENCE [LARGE SCALE GENOMIC DNA]</scope>
    <source>
        <strain evidence="3">ZFMK-TIS-60720</strain>
        <tissue evidence="3">Whole Organism</tissue>
    </source>
</reference>
<name>A0AAN9GZJ1_9TELE</name>
<dbReference type="AlphaFoldDB" id="A0AAN9GZJ1"/>
<dbReference type="Gene3D" id="3.80.10.10">
    <property type="entry name" value="Ribonuclease Inhibitor"/>
    <property type="match status" value="1"/>
</dbReference>
<keyword evidence="1" id="KW-0433">Leucine-rich repeat</keyword>
<dbReference type="Proteomes" id="UP001364617">
    <property type="component" value="Unassembled WGS sequence"/>
</dbReference>
<dbReference type="SUPFAM" id="SSF52047">
    <property type="entry name" value="RNI-like"/>
    <property type="match status" value="1"/>
</dbReference>
<dbReference type="SMART" id="SM00368">
    <property type="entry name" value="LRR_RI"/>
    <property type="match status" value="4"/>
</dbReference>
<proteinExistence type="predicted"/>
<keyword evidence="2" id="KW-0677">Repeat</keyword>
<dbReference type="EMBL" id="JAYKXH010000017">
    <property type="protein sequence ID" value="KAK7139588.1"/>
    <property type="molecule type" value="Genomic_DNA"/>
</dbReference>
<dbReference type="InterPro" id="IPR001611">
    <property type="entry name" value="Leu-rich_rpt"/>
</dbReference>
<keyword evidence="4" id="KW-1185">Reference proteome</keyword>
<organism evidence="3 4">
    <name type="scientific">Phoxinus phoxinus</name>
    <name type="common">Eurasian minnow</name>
    <dbReference type="NCBI Taxonomy" id="58324"/>
    <lineage>
        <taxon>Eukaryota</taxon>
        <taxon>Metazoa</taxon>
        <taxon>Chordata</taxon>
        <taxon>Craniata</taxon>
        <taxon>Vertebrata</taxon>
        <taxon>Euteleostomi</taxon>
        <taxon>Actinopterygii</taxon>
        <taxon>Neopterygii</taxon>
        <taxon>Teleostei</taxon>
        <taxon>Ostariophysi</taxon>
        <taxon>Cypriniformes</taxon>
        <taxon>Leuciscidae</taxon>
        <taxon>Phoxininae</taxon>
        <taxon>Phoxinus</taxon>
    </lineage>
</organism>
<protein>
    <submittedName>
        <fullName evidence="3">Uncharacterized protein</fullName>
    </submittedName>
</protein>
<dbReference type="InterPro" id="IPR051261">
    <property type="entry name" value="NLR"/>
</dbReference>
<evidence type="ECO:0000256" key="1">
    <source>
        <dbReference type="ARBA" id="ARBA00022614"/>
    </source>
</evidence>
<gene>
    <name evidence="3" type="ORF">R3I93_016658</name>
</gene>
<dbReference type="PANTHER" id="PTHR24106">
    <property type="entry name" value="NACHT, LRR AND CARD DOMAINS-CONTAINING"/>
    <property type="match status" value="1"/>
</dbReference>
<comment type="caution">
    <text evidence="3">The sequence shown here is derived from an EMBL/GenBank/DDBJ whole genome shotgun (WGS) entry which is preliminary data.</text>
</comment>
<evidence type="ECO:0000313" key="4">
    <source>
        <dbReference type="Proteomes" id="UP001364617"/>
    </source>
</evidence>
<dbReference type="Pfam" id="PF13516">
    <property type="entry name" value="LRR_6"/>
    <property type="match status" value="2"/>
</dbReference>
<accession>A0AAN9GZJ1</accession>
<evidence type="ECO:0000313" key="3">
    <source>
        <dbReference type="EMBL" id="KAK7139588.1"/>
    </source>
</evidence>
<sequence>MDVFELKHFIGAQNTADEVLQKLLPVVKESRSVQLGDCGVTEEGCAALTSALRSNPSHLRELDLSENKVGDSGVKQLSDLLQDPHCKLEKLWLWDCGVTEEGCAALTSVLRSNPSHLRELNLYGNNLRDSDVKPLSDLKEDPHYKLEKLWF</sequence>